<evidence type="ECO:0000313" key="9">
    <source>
        <dbReference type="EMBL" id="EPX84275.1"/>
    </source>
</evidence>
<dbReference type="AlphaFoldDB" id="S9S223"/>
<feature type="transmembrane region" description="Helical" evidence="8">
    <location>
        <begin position="261"/>
        <end position="280"/>
    </location>
</feature>
<feature type="transmembrane region" description="Helical" evidence="8">
    <location>
        <begin position="287"/>
        <end position="309"/>
    </location>
</feature>
<dbReference type="InterPro" id="IPR038770">
    <property type="entry name" value="Na+/solute_symporter_sf"/>
</dbReference>
<dbReference type="PATRIC" id="fig|1123069.3.peg.2468"/>
<keyword evidence="10" id="KW-1185">Reference proteome</keyword>
<evidence type="ECO:0000256" key="8">
    <source>
        <dbReference type="SAM" id="Phobius"/>
    </source>
</evidence>
<dbReference type="Pfam" id="PF03547">
    <property type="entry name" value="Mem_trans"/>
    <property type="match status" value="1"/>
</dbReference>
<dbReference type="OrthoDB" id="9810457at2"/>
<dbReference type="GO" id="GO:0005886">
    <property type="term" value="C:plasma membrane"/>
    <property type="evidence" value="ECO:0007669"/>
    <property type="project" value="UniProtKB-SubCell"/>
</dbReference>
<keyword evidence="5 8" id="KW-0812">Transmembrane</keyword>
<feature type="transmembrane region" description="Helical" evidence="8">
    <location>
        <begin position="201"/>
        <end position="218"/>
    </location>
</feature>
<dbReference type="InterPro" id="IPR004776">
    <property type="entry name" value="Mem_transp_PIN-like"/>
</dbReference>
<feature type="transmembrane region" description="Helical" evidence="8">
    <location>
        <begin position="170"/>
        <end position="189"/>
    </location>
</feature>
<evidence type="ECO:0000256" key="6">
    <source>
        <dbReference type="ARBA" id="ARBA00022989"/>
    </source>
</evidence>
<evidence type="ECO:0000313" key="10">
    <source>
        <dbReference type="Proteomes" id="UP000015346"/>
    </source>
</evidence>
<keyword evidence="7 8" id="KW-0472">Membrane</keyword>
<evidence type="ECO:0000256" key="1">
    <source>
        <dbReference type="ARBA" id="ARBA00004651"/>
    </source>
</evidence>
<dbReference type="EMBL" id="AOLV01000028">
    <property type="protein sequence ID" value="EPX84275.1"/>
    <property type="molecule type" value="Genomic_DNA"/>
</dbReference>
<keyword evidence="4" id="KW-1003">Cell membrane</keyword>
<feature type="transmembrane region" description="Helical" evidence="8">
    <location>
        <begin position="230"/>
        <end position="249"/>
    </location>
</feature>
<feature type="transmembrane region" description="Helical" evidence="8">
    <location>
        <begin position="64"/>
        <end position="83"/>
    </location>
</feature>
<name>S9S223_9RHOB</name>
<proteinExistence type="inferred from homology"/>
<dbReference type="HOGENOM" id="CLU_056175_2_1_5"/>
<dbReference type="STRING" id="1123069.ruthe_02488"/>
<evidence type="ECO:0000256" key="3">
    <source>
        <dbReference type="ARBA" id="ARBA00022448"/>
    </source>
</evidence>
<protein>
    <submittedName>
        <fullName evidence="9">Putative permease</fullName>
    </submittedName>
</protein>
<organism evidence="9 10">
    <name type="scientific">Rubellimicrobium thermophilum DSM 16684</name>
    <dbReference type="NCBI Taxonomy" id="1123069"/>
    <lineage>
        <taxon>Bacteria</taxon>
        <taxon>Pseudomonadati</taxon>
        <taxon>Pseudomonadota</taxon>
        <taxon>Alphaproteobacteria</taxon>
        <taxon>Rhodobacterales</taxon>
        <taxon>Roseobacteraceae</taxon>
        <taxon>Rubellimicrobium</taxon>
    </lineage>
</organism>
<dbReference type="PANTHER" id="PTHR36838">
    <property type="entry name" value="AUXIN EFFLUX CARRIER FAMILY PROTEIN"/>
    <property type="match status" value="1"/>
</dbReference>
<dbReference type="RefSeq" id="WP_021098567.1">
    <property type="nucleotide sequence ID" value="NZ_KE557322.1"/>
</dbReference>
<comment type="similarity">
    <text evidence="2">Belongs to the auxin efflux carrier (TC 2.A.69) family.</text>
</comment>
<keyword evidence="3" id="KW-0813">Transport</keyword>
<dbReference type="PANTHER" id="PTHR36838:SF1">
    <property type="entry name" value="SLR1864 PROTEIN"/>
    <property type="match status" value="1"/>
</dbReference>
<reference evidence="9 10" key="1">
    <citation type="journal article" date="2013" name="Stand. Genomic Sci.">
        <title>Genome sequence of the reddish-pigmented Rubellimicrobium thermophilum type strain (DSM 16684(T)), a member of the Roseobacter clade.</title>
        <authorList>
            <person name="Fiebig A."/>
            <person name="Riedel T."/>
            <person name="Gronow S."/>
            <person name="Petersen J."/>
            <person name="Klenk H.P."/>
            <person name="Goker M."/>
        </authorList>
    </citation>
    <scope>NUCLEOTIDE SEQUENCE [LARGE SCALE GENOMIC DNA]</scope>
    <source>
        <strain evidence="9 10">DSM 16684</strain>
    </source>
</reference>
<feature type="transmembrane region" description="Helical" evidence="8">
    <location>
        <begin position="127"/>
        <end position="149"/>
    </location>
</feature>
<gene>
    <name evidence="9" type="ORF">ruthe_02488</name>
</gene>
<dbReference type="Proteomes" id="UP000015346">
    <property type="component" value="Unassembled WGS sequence"/>
</dbReference>
<comment type="subcellular location">
    <subcellularLocation>
        <location evidence="1">Cell membrane</location>
        <topology evidence="1">Multi-pass membrane protein</topology>
    </subcellularLocation>
</comment>
<comment type="caution">
    <text evidence="9">The sequence shown here is derived from an EMBL/GenBank/DDBJ whole genome shotgun (WGS) entry which is preliminary data.</text>
</comment>
<dbReference type="GO" id="GO:0055085">
    <property type="term" value="P:transmembrane transport"/>
    <property type="evidence" value="ECO:0007669"/>
    <property type="project" value="InterPro"/>
</dbReference>
<evidence type="ECO:0000256" key="7">
    <source>
        <dbReference type="ARBA" id="ARBA00023136"/>
    </source>
</evidence>
<keyword evidence="6 8" id="KW-1133">Transmembrane helix</keyword>
<sequence length="311" mass="32152">MSLLLSVILPVFLVIGAGYASARAGLLEAAHIDGLMRFAQGIALPCLLFGGLARMDLGTAFDPALIGTFYSAAGACFVIGMAGARRIFGRPPEDAVAIGFATFFSNSLLLGLPITERAFGPDAIAPNLAIIAFHSPFCYLVGITVMEFVRSGGAGHSVLTVPRQVAGAMARNPLVLGILLGLAVNVTGLPLPATLREAVDFIARAGIPAAPFGLGGVLTRYRPEGDGPTILFIVALSLLLQPALAYGLGTWVGLDLGPLRSAVVTAAMAPGVNAYLFAAMYGRGMRVAASAVLLGTALSLLTGTFWLWLLR</sequence>
<evidence type="ECO:0000256" key="5">
    <source>
        <dbReference type="ARBA" id="ARBA00022692"/>
    </source>
</evidence>
<feature type="transmembrane region" description="Helical" evidence="8">
    <location>
        <begin position="95"/>
        <end position="115"/>
    </location>
</feature>
<evidence type="ECO:0000256" key="2">
    <source>
        <dbReference type="ARBA" id="ARBA00010145"/>
    </source>
</evidence>
<accession>S9S223</accession>
<dbReference type="Gene3D" id="1.20.1530.20">
    <property type="match status" value="1"/>
</dbReference>
<evidence type="ECO:0000256" key="4">
    <source>
        <dbReference type="ARBA" id="ARBA00022475"/>
    </source>
</evidence>